<reference evidence="1" key="1">
    <citation type="submission" date="2020-03" db="EMBL/GenBank/DDBJ databases">
        <title>Castanea mollissima Vanexum genome sequencing.</title>
        <authorList>
            <person name="Staton M."/>
        </authorList>
    </citation>
    <scope>NUCLEOTIDE SEQUENCE</scope>
    <source>
        <tissue evidence="1">Leaf</tissue>
    </source>
</reference>
<keyword evidence="2" id="KW-1185">Reference proteome</keyword>
<comment type="caution">
    <text evidence="1">The sequence shown here is derived from an EMBL/GenBank/DDBJ whole genome shotgun (WGS) entry which is preliminary data.</text>
</comment>
<dbReference type="AlphaFoldDB" id="A0A8J4RZ21"/>
<proteinExistence type="predicted"/>
<dbReference type="Proteomes" id="UP000737018">
    <property type="component" value="Unassembled WGS sequence"/>
</dbReference>
<name>A0A8J4RZ21_9ROSI</name>
<gene>
    <name evidence="1" type="ORF">CMV_000673</name>
</gene>
<accession>A0A8J4RZ21</accession>
<protein>
    <submittedName>
        <fullName evidence="1">Uncharacterized protein</fullName>
    </submittedName>
</protein>
<dbReference type="EMBL" id="JRKL02000038">
    <property type="protein sequence ID" value="KAF3976104.1"/>
    <property type="molecule type" value="Genomic_DNA"/>
</dbReference>
<evidence type="ECO:0000313" key="2">
    <source>
        <dbReference type="Proteomes" id="UP000737018"/>
    </source>
</evidence>
<evidence type="ECO:0000313" key="1">
    <source>
        <dbReference type="EMBL" id="KAF3976104.1"/>
    </source>
</evidence>
<organism evidence="1 2">
    <name type="scientific">Castanea mollissima</name>
    <name type="common">Chinese chestnut</name>
    <dbReference type="NCBI Taxonomy" id="60419"/>
    <lineage>
        <taxon>Eukaryota</taxon>
        <taxon>Viridiplantae</taxon>
        <taxon>Streptophyta</taxon>
        <taxon>Embryophyta</taxon>
        <taxon>Tracheophyta</taxon>
        <taxon>Spermatophyta</taxon>
        <taxon>Magnoliopsida</taxon>
        <taxon>eudicotyledons</taxon>
        <taxon>Gunneridae</taxon>
        <taxon>Pentapetalae</taxon>
        <taxon>rosids</taxon>
        <taxon>fabids</taxon>
        <taxon>Fagales</taxon>
        <taxon>Fagaceae</taxon>
        <taxon>Castanea</taxon>
    </lineage>
</organism>
<dbReference type="OrthoDB" id="1702551at2759"/>
<sequence length="69" mass="7411">MMGVERAGQRRDISAADVSGKVVEVKLSDGDGDIGDAQFRNIAYGSVSLFALLQSRRNLLVRDGDIDDA</sequence>